<dbReference type="Pfam" id="PF00480">
    <property type="entry name" value="ROK"/>
    <property type="match status" value="1"/>
</dbReference>
<keyword evidence="4" id="KW-1185">Reference proteome</keyword>
<evidence type="ECO:0000256" key="2">
    <source>
        <dbReference type="SAM" id="MobiDB-lite"/>
    </source>
</evidence>
<accession>A0A220UE09</accession>
<dbReference type="Gene3D" id="3.30.420.40">
    <property type="match status" value="2"/>
</dbReference>
<evidence type="ECO:0000313" key="3">
    <source>
        <dbReference type="EMBL" id="ASK66377.1"/>
    </source>
</evidence>
<protein>
    <submittedName>
        <fullName evidence="3">Transcriptional regulator</fullName>
    </submittedName>
</protein>
<dbReference type="InterPro" id="IPR036388">
    <property type="entry name" value="WH-like_DNA-bd_sf"/>
</dbReference>
<dbReference type="Proteomes" id="UP000198398">
    <property type="component" value="Chromosome"/>
</dbReference>
<dbReference type="PANTHER" id="PTHR18964:SF149">
    <property type="entry name" value="BIFUNCTIONAL UDP-N-ACETYLGLUCOSAMINE 2-EPIMERASE_N-ACETYLMANNOSAMINE KINASE"/>
    <property type="match status" value="1"/>
</dbReference>
<dbReference type="InterPro" id="IPR043129">
    <property type="entry name" value="ATPase_NBD"/>
</dbReference>
<gene>
    <name evidence="3" type="ORF">CFK39_11740</name>
</gene>
<comment type="similarity">
    <text evidence="1">Belongs to the ROK (NagC/XylR) family.</text>
</comment>
<feature type="region of interest" description="Disordered" evidence="2">
    <location>
        <begin position="1"/>
        <end position="25"/>
    </location>
</feature>
<organism evidence="3 4">
    <name type="scientific">Brachybacterium avium</name>
    <dbReference type="NCBI Taxonomy" id="2017485"/>
    <lineage>
        <taxon>Bacteria</taxon>
        <taxon>Bacillati</taxon>
        <taxon>Actinomycetota</taxon>
        <taxon>Actinomycetes</taxon>
        <taxon>Micrococcales</taxon>
        <taxon>Dermabacteraceae</taxon>
        <taxon>Brachybacterium</taxon>
    </lineage>
</organism>
<dbReference type="PANTHER" id="PTHR18964">
    <property type="entry name" value="ROK (REPRESSOR, ORF, KINASE) FAMILY"/>
    <property type="match status" value="1"/>
</dbReference>
<dbReference type="RefSeq" id="WP_089065617.1">
    <property type="nucleotide sequence ID" value="NZ_CP022316.1"/>
</dbReference>
<dbReference type="InterPro" id="IPR036390">
    <property type="entry name" value="WH_DNA-bd_sf"/>
</dbReference>
<dbReference type="SUPFAM" id="SSF53067">
    <property type="entry name" value="Actin-like ATPase domain"/>
    <property type="match status" value="1"/>
</dbReference>
<reference evidence="4" key="1">
    <citation type="submission" date="2017-07" db="EMBL/GenBank/DDBJ databases">
        <title>Brachybacterium sp. VR2415.</title>
        <authorList>
            <person name="Tak E.J."/>
            <person name="Bae J.-W."/>
        </authorList>
    </citation>
    <scope>NUCLEOTIDE SEQUENCE [LARGE SCALE GENOMIC DNA]</scope>
    <source>
        <strain evidence="4">VR2415</strain>
    </source>
</reference>
<dbReference type="AlphaFoldDB" id="A0A220UE09"/>
<proteinExistence type="inferred from homology"/>
<dbReference type="Gene3D" id="1.10.10.10">
    <property type="entry name" value="Winged helix-like DNA-binding domain superfamily/Winged helix DNA-binding domain"/>
    <property type="match status" value="1"/>
</dbReference>
<dbReference type="InterPro" id="IPR000600">
    <property type="entry name" value="ROK"/>
</dbReference>
<dbReference type="KEGG" id="brv:CFK39_11740"/>
<name>A0A220UE09_9MICO</name>
<dbReference type="OrthoDB" id="3464494at2"/>
<sequence length="392" mass="41105">MHRDDHTGSDAAAAGGPATGELGGESTRAVYRDLLRFGPRSRSELSQRLRMSAPTVTRVTRDLLERELLHPLTAVPRAKGRPHEPLDVEENRGPRFIGVKVTADEVHAVVTTVRASVLEELVLPLESTVPDRLQETILVAVEAMIGAHPNVVGIGVGLGGLVAERRTVLSSHLLGWRQPVELAAALEERVSVPVVVENDLVAMVDGLHWFGIGRAYDSFAVLTVGAGVGIATVIDGRVIRGHHHMAGLTGRFPVGAGPEGAPVAIRELASTAAVVRRARDQGVLGPAEGIEQLRGLIGGGDPGALVVATEMARVLAAAAVGLVAVIDPEAIVLGGENVDLVRAAAPAFEDTLRQGSARAQRAPVVRTLSGDFDEWARGVAVIAIQEFAGAEI</sequence>
<dbReference type="EMBL" id="CP022316">
    <property type="protein sequence ID" value="ASK66377.1"/>
    <property type="molecule type" value="Genomic_DNA"/>
</dbReference>
<evidence type="ECO:0000313" key="4">
    <source>
        <dbReference type="Proteomes" id="UP000198398"/>
    </source>
</evidence>
<dbReference type="SUPFAM" id="SSF46785">
    <property type="entry name" value="Winged helix' DNA-binding domain"/>
    <property type="match status" value="1"/>
</dbReference>
<evidence type="ECO:0000256" key="1">
    <source>
        <dbReference type="ARBA" id="ARBA00006479"/>
    </source>
</evidence>